<keyword evidence="3" id="KW-1185">Reference proteome</keyword>
<dbReference type="AlphaFoldDB" id="A0A1D1VZ76"/>
<feature type="transmembrane region" description="Helical" evidence="1">
    <location>
        <begin position="56"/>
        <end position="81"/>
    </location>
</feature>
<comment type="caution">
    <text evidence="2">The sequence shown here is derived from an EMBL/GenBank/DDBJ whole genome shotgun (WGS) entry which is preliminary data.</text>
</comment>
<keyword evidence="1" id="KW-0472">Membrane</keyword>
<evidence type="ECO:0000313" key="3">
    <source>
        <dbReference type="Proteomes" id="UP000186922"/>
    </source>
</evidence>
<keyword evidence="1" id="KW-0812">Transmembrane</keyword>
<feature type="transmembrane region" description="Helical" evidence="1">
    <location>
        <begin position="404"/>
        <end position="430"/>
    </location>
</feature>
<reference evidence="2 3" key="1">
    <citation type="journal article" date="2016" name="Nat. Commun.">
        <title>Extremotolerant tardigrade genome and improved radiotolerance of human cultured cells by tardigrade-unique protein.</title>
        <authorList>
            <person name="Hashimoto T."/>
            <person name="Horikawa D.D."/>
            <person name="Saito Y."/>
            <person name="Kuwahara H."/>
            <person name="Kozuka-Hata H."/>
            <person name="Shin-I T."/>
            <person name="Minakuchi Y."/>
            <person name="Ohishi K."/>
            <person name="Motoyama A."/>
            <person name="Aizu T."/>
            <person name="Enomoto A."/>
            <person name="Kondo K."/>
            <person name="Tanaka S."/>
            <person name="Hara Y."/>
            <person name="Koshikawa S."/>
            <person name="Sagara H."/>
            <person name="Miura T."/>
            <person name="Yokobori S."/>
            <person name="Miyagawa K."/>
            <person name="Suzuki Y."/>
            <person name="Kubo T."/>
            <person name="Oyama M."/>
            <person name="Kohara Y."/>
            <person name="Fujiyama A."/>
            <person name="Arakawa K."/>
            <person name="Katayama T."/>
            <person name="Toyoda A."/>
            <person name="Kunieda T."/>
        </authorList>
    </citation>
    <scope>NUCLEOTIDE SEQUENCE [LARGE SCALE GENOMIC DNA]</scope>
    <source>
        <strain evidence="2 3">YOKOZUNA-1</strain>
    </source>
</reference>
<gene>
    <name evidence="2" type="primary">RvY_16634-1</name>
    <name evidence="2" type="synonym">RvY_16634.1</name>
    <name evidence="2" type="ORF">RvY_16634</name>
</gene>
<dbReference type="Proteomes" id="UP000186922">
    <property type="component" value="Unassembled WGS sequence"/>
</dbReference>
<accession>A0A1D1VZ76</accession>
<name>A0A1D1VZ76_RAMVA</name>
<evidence type="ECO:0000313" key="2">
    <source>
        <dbReference type="EMBL" id="GAV06687.1"/>
    </source>
</evidence>
<feature type="transmembrane region" description="Helical" evidence="1">
    <location>
        <begin position="118"/>
        <end position="136"/>
    </location>
</feature>
<organism evidence="2 3">
    <name type="scientific">Ramazzottius varieornatus</name>
    <name type="common">Water bear</name>
    <name type="synonym">Tardigrade</name>
    <dbReference type="NCBI Taxonomy" id="947166"/>
    <lineage>
        <taxon>Eukaryota</taxon>
        <taxon>Metazoa</taxon>
        <taxon>Ecdysozoa</taxon>
        <taxon>Tardigrada</taxon>
        <taxon>Eutardigrada</taxon>
        <taxon>Parachela</taxon>
        <taxon>Hypsibioidea</taxon>
        <taxon>Ramazzottiidae</taxon>
        <taxon>Ramazzottius</taxon>
    </lineage>
</organism>
<evidence type="ECO:0000256" key="1">
    <source>
        <dbReference type="SAM" id="Phobius"/>
    </source>
</evidence>
<feature type="transmembrane region" description="Helical" evidence="1">
    <location>
        <begin position="12"/>
        <end position="36"/>
    </location>
</feature>
<proteinExistence type="predicted"/>
<dbReference type="EMBL" id="BDGG01000014">
    <property type="protein sequence ID" value="GAV06687.1"/>
    <property type="molecule type" value="Genomic_DNA"/>
</dbReference>
<protein>
    <submittedName>
        <fullName evidence="2">Uncharacterized protein</fullName>
    </submittedName>
</protein>
<keyword evidence="1" id="KW-1133">Transmembrane helix</keyword>
<feature type="transmembrane region" description="Helical" evidence="1">
    <location>
        <begin position="283"/>
        <end position="307"/>
    </location>
</feature>
<sequence length="465" mass="52160">MAEGRKAAERIIIILLPLLSLVFCSWLCIDIGDYFVNGEAATGPNLLSVKNRAAKFATFLAYFRSQFSAFHATATFTAFLFRRCRMRKTMLQMRRTEKFFSLAQWDPPVAAGRCFQKYVWFLLAILTIVTFARHTYLMYTILVSRQDFSEDSIIPYFVWRLSKGHLSLILQSLVLLEDVSMLMIYRLVLSHSSVAIEILETISQKIQTTAIVCKKSSLISSTFSKTVLPQLIDLENAAVGIIRALDWAFRSVIGCTVVGNALSLSSVISQCFLSESFKTLEDYCLFISAITQLVLAISLVLVGFAAVHSQVLYCLPHYRAPNHVNSKRGPGQRHKGCELIPWALGNDISPRGPRLRDMDLCNELVKSRQLARTQAPGKITASEEGQVLLVLTSVFAKRPRSVTVAGVVGITYSLGFKIFMGFLGLICFMIEQQEHHQLRTHYIQEQAARQEYAQAMACLSVVQAL</sequence>